<feature type="coiled-coil region" evidence="1">
    <location>
        <begin position="64"/>
        <end position="91"/>
    </location>
</feature>
<feature type="coiled-coil region" evidence="1">
    <location>
        <begin position="344"/>
        <end position="378"/>
    </location>
</feature>
<dbReference type="SUPFAM" id="SSF75553">
    <property type="entry name" value="Smc hinge domain"/>
    <property type="match status" value="1"/>
</dbReference>
<dbReference type="GeneID" id="108835690"/>
<dbReference type="GO" id="GO:0005694">
    <property type="term" value="C:chromosome"/>
    <property type="evidence" value="ECO:0007669"/>
    <property type="project" value="InterPro"/>
</dbReference>
<dbReference type="KEGG" id="rsz:108835690"/>
<protein>
    <submittedName>
        <fullName evidence="3">Protein DEFECTIVE IN MERISTEM SILENCING 3</fullName>
    </submittedName>
</protein>
<reference evidence="2" key="1">
    <citation type="journal article" date="2019" name="Database">
        <title>The radish genome database (RadishGD): an integrated information resource for radish genomics.</title>
        <authorList>
            <person name="Yu H.J."/>
            <person name="Baek S."/>
            <person name="Lee Y.J."/>
            <person name="Cho A."/>
            <person name="Mun J.H."/>
        </authorList>
    </citation>
    <scope>NUCLEOTIDE SEQUENCE [LARGE SCALE GENOMIC DNA]</scope>
    <source>
        <strain evidence="2">cv. WK10039</strain>
    </source>
</reference>
<gene>
    <name evidence="3" type="primary">LOC108835690</name>
</gene>
<dbReference type="AlphaFoldDB" id="A0A6J0LW46"/>
<evidence type="ECO:0000313" key="2">
    <source>
        <dbReference type="Proteomes" id="UP000504610"/>
    </source>
</evidence>
<evidence type="ECO:0000256" key="1">
    <source>
        <dbReference type="SAM" id="Coils"/>
    </source>
</evidence>
<dbReference type="RefSeq" id="XP_018464415.2">
    <property type="nucleotide sequence ID" value="XM_018608913.2"/>
</dbReference>
<sequence length="403" mass="44531">MYPAGQQMSFHATPLAVQDPSTMMMVDPKDVTTIQNGGGISQAEFALFNSNRIQSDLEAMGIKLKLHEDSLKFLKAQKNKLDESILDLQVRMNKLNPSGATRSESSDTNLQDEQILLRHPNSAAGVLTHAQSLQSSQMMLTKGVVGVVAKLGKVNDQNLSQVLSDYLGTRSMLALVCKDYDSVKGLESYDSQGNVDRNAGLHGLASSIGRTIQSHFDAISLENLRPYLGQYVAGDPQRRLDLLKPKLPNGEYPPGFLGFAVNMIQIDPAYLLCVTAYGYGLRETLFYSLFSRLQVYRTRADMISALPCISEGAVSLDGGIVRTGGILTLGSSDEVKVRFAKPSASRAMDDRSEAERQMKELRQKKEKTLEDIKRTQVLRDHAVYNFGKKKDEFVRFLAQSSSH</sequence>
<dbReference type="GO" id="GO:0005524">
    <property type="term" value="F:ATP binding"/>
    <property type="evidence" value="ECO:0007669"/>
    <property type="project" value="InterPro"/>
</dbReference>
<proteinExistence type="predicted"/>
<dbReference type="GO" id="GO:0051276">
    <property type="term" value="P:chromosome organization"/>
    <property type="evidence" value="ECO:0007669"/>
    <property type="project" value="InterPro"/>
</dbReference>
<evidence type="ECO:0000313" key="3">
    <source>
        <dbReference type="RefSeq" id="XP_018464415.2"/>
    </source>
</evidence>
<accession>A0A6J0LW46</accession>
<dbReference type="Proteomes" id="UP000504610">
    <property type="component" value="Chromosome 5"/>
</dbReference>
<dbReference type="OrthoDB" id="10036779at2759"/>
<dbReference type="PANTHER" id="PTHR33566:SF6">
    <property type="entry name" value="PROTEIN DEFECTIVE IN MERISTEM SILENCING 3"/>
    <property type="match status" value="1"/>
</dbReference>
<organism evidence="2 3">
    <name type="scientific">Raphanus sativus</name>
    <name type="common">Radish</name>
    <name type="synonym">Raphanus raphanistrum var. sativus</name>
    <dbReference type="NCBI Taxonomy" id="3726"/>
    <lineage>
        <taxon>Eukaryota</taxon>
        <taxon>Viridiplantae</taxon>
        <taxon>Streptophyta</taxon>
        <taxon>Embryophyta</taxon>
        <taxon>Tracheophyta</taxon>
        <taxon>Spermatophyta</taxon>
        <taxon>Magnoliopsida</taxon>
        <taxon>eudicotyledons</taxon>
        <taxon>Gunneridae</taxon>
        <taxon>Pentapetalae</taxon>
        <taxon>rosids</taxon>
        <taxon>malvids</taxon>
        <taxon>Brassicales</taxon>
        <taxon>Brassicaceae</taxon>
        <taxon>Brassiceae</taxon>
        <taxon>Raphanus</taxon>
    </lineage>
</organism>
<dbReference type="InterPro" id="IPR036277">
    <property type="entry name" value="SMC_hinge_sf"/>
</dbReference>
<dbReference type="PANTHER" id="PTHR33566">
    <property type="entry name" value="EN/SPM-LIKE TRANSPOSON-RELATED"/>
    <property type="match status" value="1"/>
</dbReference>
<keyword evidence="2" id="KW-1185">Reference proteome</keyword>
<reference evidence="3" key="2">
    <citation type="submission" date="2025-08" db="UniProtKB">
        <authorList>
            <consortium name="RefSeq"/>
        </authorList>
    </citation>
    <scope>IDENTIFICATION</scope>
    <source>
        <tissue evidence="3">Leaf</tissue>
    </source>
</reference>
<keyword evidence="1" id="KW-0175">Coiled coil</keyword>
<name>A0A6J0LW46_RAPSA</name>